<evidence type="ECO:0000256" key="16">
    <source>
        <dbReference type="RuleBase" id="RU000633"/>
    </source>
</evidence>
<dbReference type="SUPFAM" id="SSF69687">
    <property type="entry name" value="Integrin beta tail domain"/>
    <property type="match status" value="1"/>
</dbReference>
<evidence type="ECO:0000256" key="9">
    <source>
        <dbReference type="ARBA" id="ARBA00022889"/>
    </source>
</evidence>
<name>A0A1S3IPR8_LINAN</name>
<feature type="disulfide bond" evidence="15">
    <location>
        <begin position="484"/>
        <end position="493"/>
    </location>
</feature>
<dbReference type="InterPro" id="IPR032695">
    <property type="entry name" value="Integrin_dom_sf"/>
</dbReference>
<evidence type="ECO:0000256" key="17">
    <source>
        <dbReference type="SAM" id="Phobius"/>
    </source>
</evidence>
<dbReference type="GO" id="GO:0007160">
    <property type="term" value="P:cell-matrix adhesion"/>
    <property type="evidence" value="ECO:0007669"/>
    <property type="project" value="TreeGrafter"/>
</dbReference>
<dbReference type="SMART" id="SM00187">
    <property type="entry name" value="INB"/>
    <property type="match status" value="1"/>
</dbReference>
<feature type="disulfide bond" evidence="15">
    <location>
        <begin position="575"/>
        <end position="584"/>
    </location>
</feature>
<dbReference type="InterPro" id="IPR012896">
    <property type="entry name" value="Integrin_bsu_tail"/>
</dbReference>
<reference evidence="22" key="1">
    <citation type="submission" date="2025-08" db="UniProtKB">
        <authorList>
            <consortium name="RefSeq"/>
        </authorList>
    </citation>
    <scope>IDENTIFICATION</scope>
    <source>
        <tissue evidence="22">Gonads</tissue>
    </source>
</reference>
<dbReference type="PRINTS" id="PR01186">
    <property type="entry name" value="INTEGRINB"/>
</dbReference>
<dbReference type="FunFam" id="2.10.25.10:FF:000036">
    <property type="entry name" value="Integrin beta"/>
    <property type="match status" value="1"/>
</dbReference>
<dbReference type="Proteomes" id="UP000085678">
    <property type="component" value="Unplaced"/>
</dbReference>
<evidence type="ECO:0000256" key="12">
    <source>
        <dbReference type="ARBA" id="ARBA00023136"/>
    </source>
</evidence>
<dbReference type="PROSITE" id="PS00243">
    <property type="entry name" value="I_EGF_1"/>
    <property type="match status" value="1"/>
</dbReference>
<dbReference type="Pfam" id="PF08725">
    <property type="entry name" value="Integrin_b_cyt"/>
    <property type="match status" value="1"/>
</dbReference>
<evidence type="ECO:0000256" key="13">
    <source>
        <dbReference type="ARBA" id="ARBA00023157"/>
    </source>
</evidence>
<feature type="disulfide bond" evidence="15">
    <location>
        <begin position="661"/>
        <end position="687"/>
    </location>
</feature>
<comment type="subcellular location">
    <subcellularLocation>
        <location evidence="1 16">Cell membrane</location>
        <topology evidence="1 16">Single-pass type I membrane protein</topology>
    </subcellularLocation>
</comment>
<feature type="disulfide bond" evidence="15">
    <location>
        <begin position="641"/>
        <end position="711"/>
    </location>
</feature>
<evidence type="ECO:0000256" key="10">
    <source>
        <dbReference type="ARBA" id="ARBA00022989"/>
    </source>
</evidence>
<evidence type="ECO:0000256" key="15">
    <source>
        <dbReference type="PIRSR" id="PIRSR002512-1"/>
    </source>
</evidence>
<accession>A0A1S3IPR8</accession>
<dbReference type="FunFam" id="1.20.5.100:FF:000002">
    <property type="entry name" value="Integrin beta"/>
    <property type="match status" value="1"/>
</dbReference>
<dbReference type="GO" id="GO:0098609">
    <property type="term" value="P:cell-cell adhesion"/>
    <property type="evidence" value="ECO:0007669"/>
    <property type="project" value="TreeGrafter"/>
</dbReference>
<dbReference type="Gene3D" id="3.40.50.410">
    <property type="entry name" value="von Willebrand factor, type A domain"/>
    <property type="match status" value="1"/>
</dbReference>
<dbReference type="Pfam" id="PF00362">
    <property type="entry name" value="Integrin_beta"/>
    <property type="match status" value="1"/>
</dbReference>
<dbReference type="InterPro" id="IPR002369">
    <property type="entry name" value="Integrin_bsu_VWA"/>
</dbReference>
<dbReference type="Pfam" id="PF23105">
    <property type="entry name" value="EGF_integrin"/>
    <property type="match status" value="1"/>
</dbReference>
<dbReference type="GO" id="GO:0007229">
    <property type="term" value="P:integrin-mediated signaling pathway"/>
    <property type="evidence" value="ECO:0007669"/>
    <property type="project" value="UniProtKB-KW"/>
</dbReference>
<dbReference type="PANTHER" id="PTHR10082">
    <property type="entry name" value="INTEGRIN BETA SUBUNIT"/>
    <property type="match status" value="1"/>
</dbReference>
<dbReference type="SMART" id="SM01241">
    <property type="entry name" value="Integrin_b_cyt"/>
    <property type="match status" value="1"/>
</dbReference>
<dbReference type="InterPro" id="IPR014836">
    <property type="entry name" value="Integrin_bsu_cyt_dom"/>
</dbReference>
<dbReference type="FunFam" id="2.10.25.10:FF:000304">
    <property type="entry name" value="Integrin beta"/>
    <property type="match status" value="1"/>
</dbReference>
<evidence type="ECO:0000256" key="1">
    <source>
        <dbReference type="ARBA" id="ARBA00004251"/>
    </source>
</evidence>
<evidence type="ECO:0000256" key="14">
    <source>
        <dbReference type="ARBA" id="ARBA00023180"/>
    </source>
</evidence>
<feature type="disulfide bond" evidence="15">
    <location>
        <begin position="526"/>
        <end position="562"/>
    </location>
</feature>
<dbReference type="SUPFAM" id="SSF57196">
    <property type="entry name" value="EGF/Laminin"/>
    <property type="match status" value="2"/>
</dbReference>
<dbReference type="InterPro" id="IPR036349">
    <property type="entry name" value="Integrin_bsu_tail_dom_sf"/>
</dbReference>
<feature type="disulfide bond" evidence="15">
    <location>
        <begin position="252"/>
        <end position="293"/>
    </location>
</feature>
<feature type="domain" description="Integrin beta subunit tail" evidence="20">
    <location>
        <begin position="635"/>
        <end position="716"/>
    </location>
</feature>
<evidence type="ECO:0000259" key="18">
    <source>
        <dbReference type="SMART" id="SM00187"/>
    </source>
</evidence>
<dbReference type="GO" id="GO:0005178">
    <property type="term" value="F:integrin binding"/>
    <property type="evidence" value="ECO:0007669"/>
    <property type="project" value="TreeGrafter"/>
</dbReference>
<dbReference type="GeneID" id="106166147"/>
<dbReference type="RefSeq" id="XP_013400063.1">
    <property type="nucleotide sequence ID" value="XM_013544609.2"/>
</dbReference>
<keyword evidence="9 16" id="KW-0130">Cell adhesion</keyword>
<feature type="disulfide bond" evidence="15">
    <location>
        <begin position="635"/>
        <end position="644"/>
    </location>
</feature>
<feature type="disulfide bond" evidence="15">
    <location>
        <begin position="479"/>
        <end position="518"/>
    </location>
</feature>
<dbReference type="SUPFAM" id="SSF69179">
    <property type="entry name" value="Integrin domains"/>
    <property type="match status" value="1"/>
</dbReference>
<keyword evidence="21" id="KW-1185">Reference proteome</keyword>
<keyword evidence="11 16" id="KW-0401">Integrin</keyword>
<dbReference type="InterPro" id="IPR036465">
    <property type="entry name" value="vWFA_dom_sf"/>
</dbReference>
<feature type="disulfide bond" evidence="15">
    <location>
        <begin position="454"/>
        <end position="458"/>
    </location>
</feature>
<dbReference type="SUPFAM" id="SSF53300">
    <property type="entry name" value="vWA-like"/>
    <property type="match status" value="1"/>
</dbReference>
<feature type="disulfide bond" evidence="15">
    <location>
        <begin position="586"/>
        <end position="593"/>
    </location>
</feature>
<keyword evidence="8" id="KW-0677">Repeat</keyword>
<evidence type="ECO:0000259" key="20">
    <source>
        <dbReference type="SMART" id="SM01242"/>
    </source>
</evidence>
<evidence type="ECO:0000256" key="7">
    <source>
        <dbReference type="ARBA" id="ARBA00022729"/>
    </source>
</evidence>
<evidence type="ECO:0000256" key="2">
    <source>
        <dbReference type="ARBA" id="ARBA00007449"/>
    </source>
</evidence>
<dbReference type="FunFam" id="3.40.50.410:FF:000002">
    <property type="entry name" value="Integrin beta"/>
    <property type="match status" value="1"/>
</dbReference>
<dbReference type="Gene3D" id="4.10.1240.30">
    <property type="match status" value="1"/>
</dbReference>
<comment type="similarity">
    <text evidence="2 16">Belongs to the integrin beta chain family.</text>
</comment>
<feature type="disulfide bond" evidence="15">
    <location>
        <begin position="495"/>
        <end position="509"/>
    </location>
</feature>
<dbReference type="OrthoDB" id="410592at2759"/>
<feature type="disulfide bond" evidence="15">
    <location>
        <begin position="570"/>
        <end position="601"/>
    </location>
</feature>
<dbReference type="InterPro" id="IPR057073">
    <property type="entry name" value="EGF_integrin_2"/>
</dbReference>
<keyword evidence="13 15" id="KW-1015">Disulfide bond</keyword>
<dbReference type="PROSITE" id="PS52047">
    <property type="entry name" value="I_EGF_2"/>
    <property type="match status" value="2"/>
</dbReference>
<evidence type="ECO:0000256" key="11">
    <source>
        <dbReference type="ARBA" id="ARBA00023037"/>
    </source>
</evidence>
<evidence type="ECO:0000259" key="19">
    <source>
        <dbReference type="SMART" id="SM01241"/>
    </source>
</evidence>
<feature type="domain" description="Integrin beta subunit VWA" evidence="18">
    <location>
        <begin position="38"/>
        <end position="456"/>
    </location>
</feature>
<dbReference type="STRING" id="7574.A0A1S3IPR8"/>
<evidence type="ECO:0000256" key="4">
    <source>
        <dbReference type="ARBA" id="ARBA00022536"/>
    </source>
</evidence>
<dbReference type="FunCoup" id="A0A1S3IPR8">
    <property type="interactions" value="370"/>
</dbReference>
<dbReference type="GO" id="GO:0005925">
    <property type="term" value="C:focal adhesion"/>
    <property type="evidence" value="ECO:0007669"/>
    <property type="project" value="TreeGrafter"/>
</dbReference>
<evidence type="ECO:0000313" key="22">
    <source>
        <dbReference type="RefSeq" id="XP_013400063.1"/>
    </source>
</evidence>
<keyword evidence="14" id="KW-0325">Glycoprotein</keyword>
<evidence type="ECO:0000256" key="8">
    <source>
        <dbReference type="ARBA" id="ARBA00022737"/>
    </source>
</evidence>
<dbReference type="SMART" id="SM01242">
    <property type="entry name" value="Integrin_B_tail"/>
    <property type="match status" value="1"/>
</dbReference>
<keyword evidence="3" id="KW-1003">Cell membrane</keyword>
<dbReference type="GO" id="GO:0009986">
    <property type="term" value="C:cell surface"/>
    <property type="evidence" value="ECO:0007669"/>
    <property type="project" value="TreeGrafter"/>
</dbReference>
<dbReference type="KEGG" id="lak:106166147"/>
<dbReference type="Gene3D" id="1.20.5.100">
    <property type="entry name" value="Cytochrome c1, transmembrane anchor, C-terminal"/>
    <property type="match status" value="1"/>
</dbReference>
<evidence type="ECO:0000313" key="21">
    <source>
        <dbReference type="Proteomes" id="UP000085678"/>
    </source>
</evidence>
<dbReference type="Pfam" id="PF07965">
    <property type="entry name" value="Integrin_B_tail"/>
    <property type="match status" value="1"/>
</dbReference>
<gene>
    <name evidence="22" type="primary">LOC106166147</name>
</gene>
<keyword evidence="4" id="KW-0245">EGF-like domain</keyword>
<dbReference type="SUPFAM" id="SSF103575">
    <property type="entry name" value="Plexin repeat"/>
    <property type="match status" value="1"/>
</dbReference>
<sequence length="787" mass="86912">MEVYIYAVVCVILIGSSYEQTQKNAKELQLNPCLGQPNCGSCIGAGPLCGWCYQAGWEEKQSSRCDKIDNLIHYGCDMTFIVSPDNVVDYIQNQPPKDQDEAGPPIQLSPQVMNLVLRPNKPVTFELTFRLAEDYPVDLYYLMDLSQSMKNDKDKLAALGNQISDRMSNITKNFRLGFGSFVDKVTMPWISTVPAKLISPCDGCAAPYGFKNQLPLTVNTSLFAGEVQRAPVSGNLDSPEGGFDAIMQATVCKEQIGWRDQSRKMLLFSTDATFHYAGDGKLGGIVTPNDGQCHLDGTGTYTHSTLLDYPSISQIRSKLSENKMNLIFAVTAEQKAIYEKLSDLIEGSSTGELADDSSNIVDLIQRNYDLITSKLELVASSMENISVSFRSKCQGNITRDTSSCDGMKIGDEVTFEVTVEVKSCPVDHQQRVRNITISPIGLTDQLTLQIDLICECDCEKTANEKRNASECSYHGTLECGMCTCDEKRYGKFCECDGTNLQSEDYDAACKMTNDSLTCSGRGECLCGKCYCSARTRGSQQKFSGTFCECYDYDCPRHNKELCGGRGTCNCGQCICSQGYNGSACECPTSQDSCKASNGELCNGRGRCECGKCKCDLESFYRGPTCEDCPTCTGKCNDNKACVQCRAFESGPLSQEECKAKCPEITMQDNVEETAEAKLCQFKDDDDCQFFFTYEYDANNQVIIKAQNTKVCPTPVNVMWIVIGVIAGIVLIGLALLLVWKVLTTIHDRREFAKFEKERLNARWDTGENPIYKQATSTFKNPTYAGSG</sequence>
<keyword evidence="7" id="KW-0732">Signal</keyword>
<dbReference type="Gene3D" id="2.60.40.1510">
    <property type="entry name" value="ntegrin, alpha v. Chain A, domain 3"/>
    <property type="match status" value="1"/>
</dbReference>
<dbReference type="InParanoid" id="A0A1S3IPR8"/>
<feature type="disulfide bond" evidence="15">
    <location>
        <begin position="201"/>
        <end position="204"/>
    </location>
</feature>
<keyword evidence="5" id="KW-0597">Phosphoprotein</keyword>
<keyword evidence="12 17" id="KW-0472">Membrane</keyword>
<feature type="disulfide bond" evidence="15">
    <location>
        <begin position="524"/>
        <end position="529"/>
    </location>
</feature>
<organism evidence="21 22">
    <name type="scientific">Lingula anatina</name>
    <name type="common">Brachiopod</name>
    <name type="synonym">Lingula unguis</name>
    <dbReference type="NCBI Taxonomy" id="7574"/>
    <lineage>
        <taxon>Eukaryota</taxon>
        <taxon>Metazoa</taxon>
        <taxon>Spiralia</taxon>
        <taxon>Lophotrochozoa</taxon>
        <taxon>Brachiopoda</taxon>
        <taxon>Linguliformea</taxon>
        <taxon>Lingulata</taxon>
        <taxon>Lingulida</taxon>
        <taxon>Linguloidea</taxon>
        <taxon>Lingulidae</taxon>
        <taxon>Lingula</taxon>
    </lineage>
</organism>
<evidence type="ECO:0000256" key="3">
    <source>
        <dbReference type="ARBA" id="ARBA00022475"/>
    </source>
</evidence>
<keyword evidence="10 17" id="KW-1133">Transmembrane helix</keyword>
<dbReference type="PANTHER" id="PTHR10082:SF60">
    <property type="entry name" value="INTEGRIN BETA-PS"/>
    <property type="match status" value="1"/>
</dbReference>
<evidence type="ECO:0000256" key="6">
    <source>
        <dbReference type="ARBA" id="ARBA00022692"/>
    </source>
</evidence>
<feature type="disulfide bond" evidence="15">
    <location>
        <begin position="393"/>
        <end position="404"/>
    </location>
</feature>
<dbReference type="InterPro" id="IPR013111">
    <property type="entry name" value="EGF_extracell"/>
</dbReference>
<feature type="disulfide bond" evidence="15">
    <location>
        <begin position="549"/>
        <end position="554"/>
    </location>
</feature>
<dbReference type="GO" id="GO:0033627">
    <property type="term" value="P:cell adhesion mediated by integrin"/>
    <property type="evidence" value="ECO:0007669"/>
    <property type="project" value="TreeGrafter"/>
</dbReference>
<feature type="disulfide bond" evidence="15">
    <location>
        <begin position="42"/>
        <end position="76"/>
    </location>
</feature>
<feature type="disulfide bond" evidence="15">
    <location>
        <begin position="568"/>
        <end position="573"/>
    </location>
</feature>
<dbReference type="InterPro" id="IPR057243">
    <property type="entry name" value="Integrin_I-EGF_CS"/>
</dbReference>
<feature type="disulfide bond" evidence="15">
    <location>
        <begin position="39"/>
        <end position="49"/>
    </location>
</feature>
<dbReference type="Gene3D" id="2.10.25.10">
    <property type="entry name" value="Laminin"/>
    <property type="match status" value="4"/>
</dbReference>
<dbReference type="GO" id="GO:0008305">
    <property type="term" value="C:integrin complex"/>
    <property type="evidence" value="ECO:0007669"/>
    <property type="project" value="TreeGrafter"/>
</dbReference>
<dbReference type="PIRSF" id="PIRSF002512">
    <property type="entry name" value="Integrin_B"/>
    <property type="match status" value="1"/>
</dbReference>
<feature type="disulfide bond" evidence="15">
    <location>
        <begin position="607"/>
        <end position="612"/>
    </location>
</feature>
<dbReference type="AlphaFoldDB" id="A0A1S3IPR8"/>
<proteinExistence type="inferred from homology"/>
<feature type="domain" description="Integrin beta subunit cytoplasmic" evidence="19">
    <location>
        <begin position="740"/>
        <end position="786"/>
    </location>
</feature>
<dbReference type="Pfam" id="PF07974">
    <property type="entry name" value="EGF_2"/>
    <property type="match status" value="2"/>
</dbReference>
<feature type="disulfide bond" evidence="15">
    <location>
        <begin position="531"/>
        <end position="547"/>
    </location>
</feature>
<feature type="transmembrane region" description="Helical" evidence="17">
    <location>
        <begin position="717"/>
        <end position="739"/>
    </location>
</feature>
<feature type="disulfide bond" evidence="15">
    <location>
        <begin position="614"/>
        <end position="625"/>
    </location>
</feature>
<evidence type="ECO:0000256" key="5">
    <source>
        <dbReference type="ARBA" id="ARBA00022553"/>
    </source>
</evidence>
<dbReference type="GO" id="GO:0016477">
    <property type="term" value="P:cell migration"/>
    <property type="evidence" value="ECO:0007669"/>
    <property type="project" value="TreeGrafter"/>
</dbReference>
<feature type="disulfide bond" evidence="15">
    <location>
        <begin position="609"/>
        <end position="657"/>
    </location>
</feature>
<dbReference type="InterPro" id="IPR015812">
    <property type="entry name" value="Integrin_bsu"/>
</dbReference>
<protein>
    <recommendedName>
        <fullName evidence="16">Integrin beta</fullName>
    </recommendedName>
</protein>
<feature type="disulfide bond" evidence="15">
    <location>
        <begin position="52"/>
        <end position="65"/>
    </location>
</feature>
<keyword evidence="6 16" id="KW-0812">Transmembrane</keyword>